<organism evidence="1 2">
    <name type="scientific">Chengkuizengella axinellae</name>
    <dbReference type="NCBI Taxonomy" id="3064388"/>
    <lineage>
        <taxon>Bacteria</taxon>
        <taxon>Bacillati</taxon>
        <taxon>Bacillota</taxon>
        <taxon>Bacilli</taxon>
        <taxon>Bacillales</taxon>
        <taxon>Paenibacillaceae</taxon>
        <taxon>Chengkuizengella</taxon>
    </lineage>
</organism>
<evidence type="ECO:0000313" key="2">
    <source>
        <dbReference type="Proteomes" id="UP001231941"/>
    </source>
</evidence>
<sequence>MYEELNKDPNNIGLCESTSLMISSILEKEGIWNYQVFGRVRIGFSADLKLRSILPSSPPFDDGHVWVVAPPFGVIDLTIKHQHYKDRIQDYLPDKIMYETPHFYAFDSDIKRLHFPTYNVLHNKNVEVTYLIDTIIKNINSLTSSSKGMYNLNGKDLLEIYNDLIYPKLH</sequence>
<accession>A0ABT9J3J5</accession>
<proteinExistence type="predicted"/>
<keyword evidence="2" id="KW-1185">Reference proteome</keyword>
<reference evidence="1 2" key="1">
    <citation type="submission" date="2023-08" db="EMBL/GenBank/DDBJ databases">
        <authorList>
            <person name="Park J.-S."/>
        </authorList>
    </citation>
    <scope>NUCLEOTIDE SEQUENCE [LARGE SCALE GENOMIC DNA]</scope>
    <source>
        <strain evidence="1 2">2205SS18-9</strain>
    </source>
</reference>
<evidence type="ECO:0000313" key="1">
    <source>
        <dbReference type="EMBL" id="MDP5276169.1"/>
    </source>
</evidence>
<gene>
    <name evidence="1" type="ORF">Q5Y73_18905</name>
</gene>
<dbReference type="EMBL" id="JAVAMP010000012">
    <property type="protein sequence ID" value="MDP5276169.1"/>
    <property type="molecule type" value="Genomic_DNA"/>
</dbReference>
<dbReference type="Proteomes" id="UP001231941">
    <property type="component" value="Unassembled WGS sequence"/>
</dbReference>
<protein>
    <submittedName>
        <fullName evidence="1">Uncharacterized protein</fullName>
    </submittedName>
</protein>
<name>A0ABT9J3J5_9BACL</name>
<dbReference type="RefSeq" id="WP_305993480.1">
    <property type="nucleotide sequence ID" value="NZ_JAVAMP010000012.1"/>
</dbReference>
<comment type="caution">
    <text evidence="1">The sequence shown here is derived from an EMBL/GenBank/DDBJ whole genome shotgun (WGS) entry which is preliminary data.</text>
</comment>